<feature type="domain" description="DUF7587" evidence="2">
    <location>
        <begin position="26"/>
        <end position="161"/>
    </location>
</feature>
<dbReference type="AlphaFoldDB" id="A0A6A5Z5R9"/>
<dbReference type="Proteomes" id="UP000799770">
    <property type="component" value="Unassembled WGS sequence"/>
</dbReference>
<dbReference type="InterPro" id="IPR056009">
    <property type="entry name" value="DUF7587"/>
</dbReference>
<dbReference type="EMBL" id="ML977325">
    <property type="protein sequence ID" value="KAF2114695.1"/>
    <property type="molecule type" value="Genomic_DNA"/>
</dbReference>
<dbReference type="PANTHER" id="PTHR40781">
    <property type="match status" value="1"/>
</dbReference>
<feature type="non-terminal residue" evidence="3">
    <location>
        <position position="163"/>
    </location>
</feature>
<sequence>MQPFVSPTPAYYAPQPPAQPSTPKVIPQSVYRVQHTKMQTKYSFSEGFRAKNQTTILNQCSNLSNFGVAHLNHQTNISSPFISVYASQCHAYSIAEQMARNLGEKVSVVEVDTGYLARGPVFRAEDVIGERIAQWGEEERRLHHTEYLIMYRIPAQAIRGVVK</sequence>
<dbReference type="Pfam" id="PF24494">
    <property type="entry name" value="DUF7587"/>
    <property type="match status" value="1"/>
</dbReference>
<protein>
    <recommendedName>
        <fullName evidence="2">DUF7587 domain-containing protein</fullName>
    </recommendedName>
</protein>
<gene>
    <name evidence="3" type="ORF">BDV96DRAFT_522445</name>
</gene>
<evidence type="ECO:0000256" key="1">
    <source>
        <dbReference type="SAM" id="MobiDB-lite"/>
    </source>
</evidence>
<reference evidence="3" key="1">
    <citation type="journal article" date="2020" name="Stud. Mycol.">
        <title>101 Dothideomycetes genomes: a test case for predicting lifestyles and emergence of pathogens.</title>
        <authorList>
            <person name="Haridas S."/>
            <person name="Albert R."/>
            <person name="Binder M."/>
            <person name="Bloem J."/>
            <person name="Labutti K."/>
            <person name="Salamov A."/>
            <person name="Andreopoulos B."/>
            <person name="Baker S."/>
            <person name="Barry K."/>
            <person name="Bills G."/>
            <person name="Bluhm B."/>
            <person name="Cannon C."/>
            <person name="Castanera R."/>
            <person name="Culley D."/>
            <person name="Daum C."/>
            <person name="Ezra D."/>
            <person name="Gonzalez J."/>
            <person name="Henrissat B."/>
            <person name="Kuo A."/>
            <person name="Liang C."/>
            <person name="Lipzen A."/>
            <person name="Lutzoni F."/>
            <person name="Magnuson J."/>
            <person name="Mondo S."/>
            <person name="Nolan M."/>
            <person name="Ohm R."/>
            <person name="Pangilinan J."/>
            <person name="Park H.-J."/>
            <person name="Ramirez L."/>
            <person name="Alfaro M."/>
            <person name="Sun H."/>
            <person name="Tritt A."/>
            <person name="Yoshinaga Y."/>
            <person name="Zwiers L.-H."/>
            <person name="Turgeon B."/>
            <person name="Goodwin S."/>
            <person name="Spatafora J."/>
            <person name="Crous P."/>
            <person name="Grigoriev I."/>
        </authorList>
    </citation>
    <scope>NUCLEOTIDE SEQUENCE</scope>
    <source>
        <strain evidence="3">CBS 627.86</strain>
    </source>
</reference>
<evidence type="ECO:0000313" key="3">
    <source>
        <dbReference type="EMBL" id="KAF2114695.1"/>
    </source>
</evidence>
<feature type="region of interest" description="Disordered" evidence="1">
    <location>
        <begin position="1"/>
        <end position="23"/>
    </location>
</feature>
<keyword evidence="4" id="KW-1185">Reference proteome</keyword>
<dbReference type="PANTHER" id="PTHR40781:SF1">
    <property type="match status" value="1"/>
</dbReference>
<accession>A0A6A5Z5R9</accession>
<proteinExistence type="predicted"/>
<dbReference type="OrthoDB" id="88561at2759"/>
<feature type="non-terminal residue" evidence="3">
    <location>
        <position position="1"/>
    </location>
</feature>
<name>A0A6A5Z5R9_9PLEO</name>
<evidence type="ECO:0000259" key="2">
    <source>
        <dbReference type="Pfam" id="PF24494"/>
    </source>
</evidence>
<organism evidence="3 4">
    <name type="scientific">Lophiotrema nucula</name>
    <dbReference type="NCBI Taxonomy" id="690887"/>
    <lineage>
        <taxon>Eukaryota</taxon>
        <taxon>Fungi</taxon>
        <taxon>Dikarya</taxon>
        <taxon>Ascomycota</taxon>
        <taxon>Pezizomycotina</taxon>
        <taxon>Dothideomycetes</taxon>
        <taxon>Pleosporomycetidae</taxon>
        <taxon>Pleosporales</taxon>
        <taxon>Lophiotremataceae</taxon>
        <taxon>Lophiotrema</taxon>
    </lineage>
</organism>
<evidence type="ECO:0000313" key="4">
    <source>
        <dbReference type="Proteomes" id="UP000799770"/>
    </source>
</evidence>